<keyword evidence="8" id="KW-0378">Hydrolase</keyword>
<dbReference type="InterPro" id="IPR050396">
    <property type="entry name" value="Glycosyltr_51/Transpeptidase"/>
</dbReference>
<dbReference type="GO" id="GO:0030288">
    <property type="term" value="C:outer membrane-bounded periplasmic space"/>
    <property type="evidence" value="ECO:0007669"/>
    <property type="project" value="TreeGrafter"/>
</dbReference>
<evidence type="ECO:0000259" key="17">
    <source>
        <dbReference type="Pfam" id="PF00912"/>
    </source>
</evidence>
<dbReference type="PANTHER" id="PTHR32282:SF33">
    <property type="entry name" value="PEPTIDOGLYCAN GLYCOSYLTRANSFERASE"/>
    <property type="match status" value="1"/>
</dbReference>
<keyword evidence="12" id="KW-0961">Cell wall biogenesis/degradation</keyword>
<keyword evidence="9" id="KW-0133">Cell shape</keyword>
<feature type="domain" description="Glycosyl transferase family 51" evidence="17">
    <location>
        <begin position="71"/>
        <end position="245"/>
    </location>
</feature>
<feature type="transmembrane region" description="Helical" evidence="15">
    <location>
        <begin position="30"/>
        <end position="50"/>
    </location>
</feature>
<dbReference type="Gene3D" id="3.40.710.10">
    <property type="entry name" value="DD-peptidase/beta-lactamase superfamily"/>
    <property type="match status" value="2"/>
</dbReference>
<dbReference type="GO" id="GO:0008955">
    <property type="term" value="F:peptidoglycan glycosyltransferase activity"/>
    <property type="evidence" value="ECO:0007669"/>
    <property type="project" value="UniProtKB-EC"/>
</dbReference>
<reference evidence="18" key="1">
    <citation type="submission" date="2021-01" db="EMBL/GenBank/DDBJ databases">
        <title>Modified the classification status of verrucomicrobia.</title>
        <authorList>
            <person name="Feng X."/>
        </authorList>
    </citation>
    <scope>NUCLEOTIDE SEQUENCE</scope>
    <source>
        <strain evidence="18">5K15</strain>
    </source>
</reference>
<evidence type="ECO:0000256" key="11">
    <source>
        <dbReference type="ARBA" id="ARBA00023268"/>
    </source>
</evidence>
<organism evidence="18 19">
    <name type="scientific">Oceaniferula flava</name>
    <dbReference type="NCBI Taxonomy" id="2800421"/>
    <lineage>
        <taxon>Bacteria</taxon>
        <taxon>Pseudomonadati</taxon>
        <taxon>Verrucomicrobiota</taxon>
        <taxon>Verrucomicrobiia</taxon>
        <taxon>Verrucomicrobiales</taxon>
        <taxon>Verrucomicrobiaceae</taxon>
        <taxon>Oceaniferula</taxon>
    </lineage>
</organism>
<sequence length="548" mass="61021">MTWKPANQASRLPSWIPERLHRPLRWTVKWGLVVGALLTALALYYFYLALQFNLADVGKMPERSEILDRNGEAIGAMHGERRRLITREEIPEMMVKALEAREDARFFDHSGVDVKGLIRATLRNIKDRSFTQGASTLTMQLARNSYNMRAKSLHRKFLEIALTLRIEGQYEKDEILTHYLNRIYFGSGCHGVEEAAQTYFDRAAADLNTGECALLVGIIRGPHIFSPFRNLEGAKAQRDEVLARMVVCGFLTEEEKLAALDDPIRLVAAADRNRNSSYARESIRIRLQKILDQHDIRSGGLKIFTTLDSKLQEQATRAMQAPFTGIENAEQLQGAVVVLDPSSGGILALCGGRDYGESPFNRAWLSKRDLGPAFYPFLTAMALERSKVVIPTSMVQTGRQLGVKETLRLSKRFGFEGPYQETEDLYRGAIAATPMELATAASAIVHQGERPEPHMIMAITDMEGNVLYENTIATTSAISKVVAEQASAGLKSSGSQLVTSTASRRDGWAISFQPDLVSVVWLGFDDPKTIADRATLKKTLSSLLEKIR</sequence>
<evidence type="ECO:0000256" key="3">
    <source>
        <dbReference type="ARBA" id="ARBA00007739"/>
    </source>
</evidence>
<dbReference type="GO" id="GO:0005886">
    <property type="term" value="C:plasma membrane"/>
    <property type="evidence" value="ECO:0007669"/>
    <property type="project" value="UniProtKB-SubCell"/>
</dbReference>
<dbReference type="Gene3D" id="1.10.3810.10">
    <property type="entry name" value="Biosynthetic peptidoglycan transglycosylase-like"/>
    <property type="match status" value="1"/>
</dbReference>
<dbReference type="GO" id="GO:0008658">
    <property type="term" value="F:penicillin binding"/>
    <property type="evidence" value="ECO:0007669"/>
    <property type="project" value="InterPro"/>
</dbReference>
<comment type="pathway">
    <text evidence="1">Cell wall biogenesis; peptidoglycan biosynthesis.</text>
</comment>
<dbReference type="GO" id="GO:0008360">
    <property type="term" value="P:regulation of cell shape"/>
    <property type="evidence" value="ECO:0007669"/>
    <property type="project" value="UniProtKB-KW"/>
</dbReference>
<comment type="similarity">
    <text evidence="3">In the N-terminal section; belongs to the glycosyltransferase 51 family.</text>
</comment>
<dbReference type="SUPFAM" id="SSF56601">
    <property type="entry name" value="beta-lactamase/transpeptidase-like"/>
    <property type="match status" value="1"/>
</dbReference>
<dbReference type="GO" id="GO:0006508">
    <property type="term" value="P:proteolysis"/>
    <property type="evidence" value="ECO:0007669"/>
    <property type="project" value="UniProtKB-KW"/>
</dbReference>
<keyword evidence="11" id="KW-0511">Multifunctional enzyme</keyword>
<dbReference type="InterPro" id="IPR001460">
    <property type="entry name" value="PCN-bd_Tpept"/>
</dbReference>
<keyword evidence="15" id="KW-0472">Membrane</keyword>
<evidence type="ECO:0000313" key="18">
    <source>
        <dbReference type="EMBL" id="MBK1855513.1"/>
    </source>
</evidence>
<evidence type="ECO:0000256" key="15">
    <source>
        <dbReference type="SAM" id="Phobius"/>
    </source>
</evidence>
<gene>
    <name evidence="18" type="ORF">JIN83_11125</name>
</gene>
<keyword evidence="15" id="KW-0812">Transmembrane</keyword>
<evidence type="ECO:0000256" key="2">
    <source>
        <dbReference type="ARBA" id="ARBA00007090"/>
    </source>
</evidence>
<evidence type="ECO:0000256" key="14">
    <source>
        <dbReference type="ARBA" id="ARBA00049902"/>
    </source>
</evidence>
<dbReference type="Pfam" id="PF00905">
    <property type="entry name" value="Transpeptidase"/>
    <property type="match status" value="1"/>
</dbReference>
<comment type="similarity">
    <text evidence="2">In the C-terminal section; belongs to the transpeptidase family.</text>
</comment>
<evidence type="ECO:0000256" key="4">
    <source>
        <dbReference type="ARBA" id="ARBA00022645"/>
    </source>
</evidence>
<evidence type="ECO:0000256" key="13">
    <source>
        <dbReference type="ARBA" id="ARBA00034000"/>
    </source>
</evidence>
<keyword evidence="7" id="KW-0808">Transferase</keyword>
<proteinExistence type="inferred from homology"/>
<comment type="catalytic activity">
    <reaction evidence="14">
        <text>[GlcNAc-(1-&gt;4)-Mur2Ac(oyl-L-Ala-gamma-D-Glu-L-Lys-D-Ala-D-Ala)](n)-di-trans,octa-cis-undecaprenyl diphosphate + beta-D-GlcNAc-(1-&gt;4)-Mur2Ac(oyl-L-Ala-gamma-D-Glu-L-Lys-D-Ala-D-Ala)-di-trans,octa-cis-undecaprenyl diphosphate = [GlcNAc-(1-&gt;4)-Mur2Ac(oyl-L-Ala-gamma-D-Glu-L-Lys-D-Ala-D-Ala)](n+1)-di-trans,octa-cis-undecaprenyl diphosphate + di-trans,octa-cis-undecaprenyl diphosphate + H(+)</text>
        <dbReference type="Rhea" id="RHEA:23708"/>
        <dbReference type="Rhea" id="RHEA-COMP:9602"/>
        <dbReference type="Rhea" id="RHEA-COMP:9603"/>
        <dbReference type="ChEBI" id="CHEBI:15378"/>
        <dbReference type="ChEBI" id="CHEBI:58405"/>
        <dbReference type="ChEBI" id="CHEBI:60033"/>
        <dbReference type="ChEBI" id="CHEBI:78435"/>
        <dbReference type="EC" id="2.4.99.28"/>
    </reaction>
</comment>
<dbReference type="InterPro" id="IPR036950">
    <property type="entry name" value="PBP_transglycosylase"/>
</dbReference>
<feature type="domain" description="Penicillin-binding protein transpeptidase" evidence="16">
    <location>
        <begin position="394"/>
        <end position="497"/>
    </location>
</feature>
<accession>A0AAE2SBP5</accession>
<dbReference type="AlphaFoldDB" id="A0AAE2SBP5"/>
<keyword evidence="10" id="KW-0573">Peptidoglycan synthesis</keyword>
<dbReference type="GO" id="GO:0009252">
    <property type="term" value="P:peptidoglycan biosynthetic process"/>
    <property type="evidence" value="ECO:0007669"/>
    <property type="project" value="UniProtKB-KW"/>
</dbReference>
<dbReference type="InterPro" id="IPR012338">
    <property type="entry name" value="Beta-lactam/transpept-like"/>
</dbReference>
<keyword evidence="4" id="KW-0121">Carboxypeptidase</keyword>
<dbReference type="Proteomes" id="UP000634206">
    <property type="component" value="Unassembled WGS sequence"/>
</dbReference>
<dbReference type="SUPFAM" id="SSF53955">
    <property type="entry name" value="Lysozyme-like"/>
    <property type="match status" value="1"/>
</dbReference>
<dbReference type="PANTHER" id="PTHR32282">
    <property type="entry name" value="BINDING PROTEIN TRANSPEPTIDASE, PUTATIVE-RELATED"/>
    <property type="match status" value="1"/>
</dbReference>
<dbReference type="RefSeq" id="WP_309490125.1">
    <property type="nucleotide sequence ID" value="NZ_JAENIG010000007.1"/>
</dbReference>
<dbReference type="FunFam" id="1.10.3810.10:FF:000001">
    <property type="entry name" value="Penicillin-binding protein 1A"/>
    <property type="match status" value="1"/>
</dbReference>
<dbReference type="Pfam" id="PF00912">
    <property type="entry name" value="Transgly"/>
    <property type="match status" value="1"/>
</dbReference>
<dbReference type="GO" id="GO:0009002">
    <property type="term" value="F:serine-type D-Ala-D-Ala carboxypeptidase activity"/>
    <property type="evidence" value="ECO:0007669"/>
    <property type="project" value="UniProtKB-EC"/>
</dbReference>
<dbReference type="InterPro" id="IPR001264">
    <property type="entry name" value="Glyco_trans_51"/>
</dbReference>
<evidence type="ECO:0000313" key="19">
    <source>
        <dbReference type="Proteomes" id="UP000634206"/>
    </source>
</evidence>
<evidence type="ECO:0000256" key="7">
    <source>
        <dbReference type="ARBA" id="ARBA00022679"/>
    </source>
</evidence>
<dbReference type="EMBL" id="JAENIG010000007">
    <property type="protein sequence ID" value="MBK1855513.1"/>
    <property type="molecule type" value="Genomic_DNA"/>
</dbReference>
<keyword evidence="6" id="KW-0328">Glycosyltransferase</keyword>
<dbReference type="InterPro" id="IPR023346">
    <property type="entry name" value="Lysozyme-like_dom_sf"/>
</dbReference>
<keyword evidence="5" id="KW-0645">Protease</keyword>
<evidence type="ECO:0000259" key="16">
    <source>
        <dbReference type="Pfam" id="PF00905"/>
    </source>
</evidence>
<comment type="caution">
    <text evidence="18">The sequence shown here is derived from an EMBL/GenBank/DDBJ whole genome shotgun (WGS) entry which is preliminary data.</text>
</comment>
<keyword evidence="15" id="KW-1133">Transmembrane helix</keyword>
<evidence type="ECO:0000256" key="12">
    <source>
        <dbReference type="ARBA" id="ARBA00023316"/>
    </source>
</evidence>
<evidence type="ECO:0000256" key="5">
    <source>
        <dbReference type="ARBA" id="ARBA00022670"/>
    </source>
</evidence>
<evidence type="ECO:0000256" key="6">
    <source>
        <dbReference type="ARBA" id="ARBA00022676"/>
    </source>
</evidence>
<evidence type="ECO:0000256" key="8">
    <source>
        <dbReference type="ARBA" id="ARBA00022801"/>
    </source>
</evidence>
<dbReference type="GO" id="GO:0071555">
    <property type="term" value="P:cell wall organization"/>
    <property type="evidence" value="ECO:0007669"/>
    <property type="project" value="UniProtKB-KW"/>
</dbReference>
<keyword evidence="19" id="KW-1185">Reference proteome</keyword>
<evidence type="ECO:0000256" key="9">
    <source>
        <dbReference type="ARBA" id="ARBA00022960"/>
    </source>
</evidence>
<evidence type="ECO:0000256" key="1">
    <source>
        <dbReference type="ARBA" id="ARBA00004752"/>
    </source>
</evidence>
<name>A0AAE2SBP5_9BACT</name>
<evidence type="ECO:0000256" key="10">
    <source>
        <dbReference type="ARBA" id="ARBA00022984"/>
    </source>
</evidence>
<comment type="catalytic activity">
    <reaction evidence="13">
        <text>Preferential cleavage: (Ac)2-L-Lys-D-Ala-|-D-Ala. Also transpeptidation of peptidyl-alanyl moieties that are N-acyl substituents of D-alanine.</text>
        <dbReference type="EC" id="3.4.16.4"/>
    </reaction>
</comment>
<protein>
    <submittedName>
        <fullName evidence="18">Penicillin-binding protein</fullName>
    </submittedName>
</protein>